<feature type="domain" description="CMP/dCMP-type deaminase" evidence="9">
    <location>
        <begin position="1"/>
        <end position="108"/>
    </location>
</feature>
<dbReference type="EC" id="3.5.4.33" evidence="8"/>
<dbReference type="Pfam" id="PF00383">
    <property type="entry name" value="dCMP_cyt_deam_1"/>
    <property type="match status" value="1"/>
</dbReference>
<feature type="active site" description="Proton donor" evidence="8">
    <location>
        <position position="49"/>
    </location>
</feature>
<evidence type="ECO:0000259" key="9">
    <source>
        <dbReference type="PROSITE" id="PS51747"/>
    </source>
</evidence>
<organism evidence="10 11">
    <name type="scientific">Candidatus Nesterenkonia stercoripullorum</name>
    <dbReference type="NCBI Taxonomy" id="2838701"/>
    <lineage>
        <taxon>Bacteria</taxon>
        <taxon>Bacillati</taxon>
        <taxon>Actinomycetota</taxon>
        <taxon>Actinomycetes</taxon>
        <taxon>Micrococcales</taxon>
        <taxon>Micrococcaceae</taxon>
        <taxon>Nesterenkonia</taxon>
    </lineage>
</organism>
<dbReference type="AlphaFoldDB" id="A0A9D1UUE1"/>
<dbReference type="InterPro" id="IPR002125">
    <property type="entry name" value="CMP_dCMP_dom"/>
</dbReference>
<sequence>MEEALRLAAGAVETGDVPVGALVLSPGGEILGSGVNTRERDTDPTGHAEINALRDAAHHTGSWRMDGCSLVVTLEPCAMCAGLISQTRVRQVIFGAWDDKAGAAGSVLDVLREPRLNHWVEVHPGVRAEESAALLREFFAPRR</sequence>
<gene>
    <name evidence="8" type="primary">tadA</name>
    <name evidence="10" type="ORF">H9871_10575</name>
</gene>
<dbReference type="HAMAP" id="MF_00972">
    <property type="entry name" value="tRNA_aden_deaminase"/>
    <property type="match status" value="1"/>
</dbReference>
<dbReference type="InterPro" id="IPR016192">
    <property type="entry name" value="APOBEC/CMP_deaminase_Zn-bd"/>
</dbReference>
<evidence type="ECO:0000256" key="2">
    <source>
        <dbReference type="ARBA" id="ARBA00011738"/>
    </source>
</evidence>
<evidence type="ECO:0000256" key="5">
    <source>
        <dbReference type="ARBA" id="ARBA00022801"/>
    </source>
</evidence>
<comment type="function">
    <text evidence="8">Catalyzes the deamination of adenosine to inosine at the wobble position 34 of tRNA(Arg2).</text>
</comment>
<feature type="binding site" evidence="8">
    <location>
        <position position="47"/>
    </location>
    <ligand>
        <name>Zn(2+)</name>
        <dbReference type="ChEBI" id="CHEBI:29105"/>
        <note>catalytic</note>
    </ligand>
</feature>
<evidence type="ECO:0000256" key="4">
    <source>
        <dbReference type="ARBA" id="ARBA00022723"/>
    </source>
</evidence>
<evidence type="ECO:0000313" key="10">
    <source>
        <dbReference type="EMBL" id="HIX00573.1"/>
    </source>
</evidence>
<evidence type="ECO:0000256" key="8">
    <source>
        <dbReference type="HAMAP-Rule" id="MF_00972"/>
    </source>
</evidence>
<keyword evidence="5 8" id="KW-0378">Hydrolase</keyword>
<dbReference type="InterPro" id="IPR016193">
    <property type="entry name" value="Cytidine_deaminase-like"/>
</dbReference>
<feature type="binding site" evidence="8">
    <location>
        <position position="80"/>
    </location>
    <ligand>
        <name>Zn(2+)</name>
        <dbReference type="ChEBI" id="CHEBI:29105"/>
        <note>catalytic</note>
    </ligand>
</feature>
<comment type="caution">
    <text evidence="10">The sequence shown here is derived from an EMBL/GenBank/DDBJ whole genome shotgun (WGS) entry which is preliminary data.</text>
</comment>
<dbReference type="PANTHER" id="PTHR11079:SF202">
    <property type="entry name" value="TRNA-SPECIFIC ADENOSINE DEAMINASE"/>
    <property type="match status" value="1"/>
</dbReference>
<evidence type="ECO:0000256" key="1">
    <source>
        <dbReference type="ARBA" id="ARBA00010669"/>
    </source>
</evidence>
<evidence type="ECO:0000256" key="6">
    <source>
        <dbReference type="ARBA" id="ARBA00022833"/>
    </source>
</evidence>
<dbReference type="CDD" id="cd01285">
    <property type="entry name" value="nucleoside_deaminase"/>
    <property type="match status" value="1"/>
</dbReference>
<keyword evidence="4 8" id="KW-0479">Metal-binding</keyword>
<dbReference type="GO" id="GO:0002100">
    <property type="term" value="P:tRNA wobble adenosine to inosine editing"/>
    <property type="evidence" value="ECO:0007669"/>
    <property type="project" value="UniProtKB-UniRule"/>
</dbReference>
<feature type="binding site" evidence="8">
    <location>
        <position position="77"/>
    </location>
    <ligand>
        <name>Zn(2+)</name>
        <dbReference type="ChEBI" id="CHEBI:29105"/>
        <note>catalytic</note>
    </ligand>
</feature>
<dbReference type="Gene3D" id="3.40.140.10">
    <property type="entry name" value="Cytidine Deaminase, domain 2"/>
    <property type="match status" value="1"/>
</dbReference>
<reference evidence="10" key="2">
    <citation type="submission" date="2021-04" db="EMBL/GenBank/DDBJ databases">
        <authorList>
            <person name="Gilroy R."/>
        </authorList>
    </citation>
    <scope>NUCLEOTIDE SEQUENCE</scope>
    <source>
        <strain evidence="10">ChiHejej3B27-3195</strain>
    </source>
</reference>
<protein>
    <recommendedName>
        <fullName evidence="8">tRNA-specific adenosine deaminase</fullName>
        <ecNumber evidence="8">3.5.4.33</ecNumber>
    </recommendedName>
</protein>
<dbReference type="SUPFAM" id="SSF53927">
    <property type="entry name" value="Cytidine deaminase-like"/>
    <property type="match status" value="1"/>
</dbReference>
<comment type="catalytic activity">
    <reaction evidence="7 8">
        <text>adenosine(34) in tRNA + H2O + H(+) = inosine(34) in tRNA + NH4(+)</text>
        <dbReference type="Rhea" id="RHEA:43168"/>
        <dbReference type="Rhea" id="RHEA-COMP:10373"/>
        <dbReference type="Rhea" id="RHEA-COMP:10374"/>
        <dbReference type="ChEBI" id="CHEBI:15377"/>
        <dbReference type="ChEBI" id="CHEBI:15378"/>
        <dbReference type="ChEBI" id="CHEBI:28938"/>
        <dbReference type="ChEBI" id="CHEBI:74411"/>
        <dbReference type="ChEBI" id="CHEBI:82852"/>
        <dbReference type="EC" id="3.5.4.33"/>
    </reaction>
</comment>
<dbReference type="GO" id="GO:0052717">
    <property type="term" value="F:tRNA-specific adenosine-34 deaminase activity"/>
    <property type="evidence" value="ECO:0007669"/>
    <property type="project" value="UniProtKB-UniRule"/>
</dbReference>
<keyword evidence="3 8" id="KW-0819">tRNA processing</keyword>
<evidence type="ECO:0000256" key="3">
    <source>
        <dbReference type="ARBA" id="ARBA00022694"/>
    </source>
</evidence>
<accession>A0A9D1UUE1</accession>
<comment type="subunit">
    <text evidence="2 8">Homodimer.</text>
</comment>
<dbReference type="PANTHER" id="PTHR11079">
    <property type="entry name" value="CYTOSINE DEAMINASE FAMILY MEMBER"/>
    <property type="match status" value="1"/>
</dbReference>
<dbReference type="EMBL" id="DXGD01000390">
    <property type="protein sequence ID" value="HIX00573.1"/>
    <property type="molecule type" value="Genomic_DNA"/>
</dbReference>
<dbReference type="Proteomes" id="UP000824151">
    <property type="component" value="Unassembled WGS sequence"/>
</dbReference>
<dbReference type="PROSITE" id="PS00903">
    <property type="entry name" value="CYT_DCMP_DEAMINASES_1"/>
    <property type="match status" value="1"/>
</dbReference>
<proteinExistence type="inferred from homology"/>
<evidence type="ECO:0000313" key="11">
    <source>
        <dbReference type="Proteomes" id="UP000824151"/>
    </source>
</evidence>
<dbReference type="InterPro" id="IPR028883">
    <property type="entry name" value="tRNA_aden_deaminase"/>
</dbReference>
<dbReference type="GO" id="GO:0008270">
    <property type="term" value="F:zinc ion binding"/>
    <property type="evidence" value="ECO:0007669"/>
    <property type="project" value="UniProtKB-UniRule"/>
</dbReference>
<evidence type="ECO:0000256" key="7">
    <source>
        <dbReference type="ARBA" id="ARBA00048045"/>
    </source>
</evidence>
<reference evidence="10" key="1">
    <citation type="journal article" date="2021" name="PeerJ">
        <title>Extensive microbial diversity within the chicken gut microbiome revealed by metagenomics and culture.</title>
        <authorList>
            <person name="Gilroy R."/>
            <person name="Ravi A."/>
            <person name="Getino M."/>
            <person name="Pursley I."/>
            <person name="Horton D.L."/>
            <person name="Alikhan N.F."/>
            <person name="Baker D."/>
            <person name="Gharbi K."/>
            <person name="Hall N."/>
            <person name="Watson M."/>
            <person name="Adriaenssens E.M."/>
            <person name="Foster-Nyarko E."/>
            <person name="Jarju S."/>
            <person name="Secka A."/>
            <person name="Antonio M."/>
            <person name="Oren A."/>
            <person name="Chaudhuri R.R."/>
            <person name="La Ragione R."/>
            <person name="Hildebrand F."/>
            <person name="Pallen M.J."/>
        </authorList>
    </citation>
    <scope>NUCLEOTIDE SEQUENCE</scope>
    <source>
        <strain evidence="10">ChiHejej3B27-3195</strain>
    </source>
</reference>
<name>A0A9D1UUE1_9MICC</name>
<dbReference type="PROSITE" id="PS51747">
    <property type="entry name" value="CYT_DCMP_DEAMINASES_2"/>
    <property type="match status" value="1"/>
</dbReference>
<comment type="cofactor">
    <cofactor evidence="8">
        <name>Zn(2+)</name>
        <dbReference type="ChEBI" id="CHEBI:29105"/>
    </cofactor>
    <text evidence="8">Binds 1 zinc ion per subunit.</text>
</comment>
<comment type="similarity">
    <text evidence="1">Belongs to the cytidine and deoxycytidylate deaminase family. ADAT2 subfamily.</text>
</comment>
<keyword evidence="6 8" id="KW-0862">Zinc</keyword>